<protein>
    <recommendedName>
        <fullName evidence="3 12">Tyrosine--tRNA ligase</fullName>
        <ecNumber evidence="3 12">6.1.1.1</ecNumber>
    </recommendedName>
    <alternativeName>
        <fullName evidence="10 12">Tyrosyl-tRNA synthetase</fullName>
    </alternativeName>
</protein>
<dbReference type="PANTHER" id="PTHR46264">
    <property type="entry name" value="TYROSINE-TRNA LIGASE"/>
    <property type="match status" value="1"/>
</dbReference>
<comment type="similarity">
    <text evidence="2 12">Belongs to the class-I aminoacyl-tRNA synthetase family.</text>
</comment>
<evidence type="ECO:0000256" key="5">
    <source>
        <dbReference type="ARBA" id="ARBA00022598"/>
    </source>
</evidence>
<dbReference type="AlphaFoldDB" id="A0A9W9L8N4"/>
<proteinExistence type="inferred from homology"/>
<keyword evidence="15" id="KW-1185">Reference proteome</keyword>
<evidence type="ECO:0000256" key="6">
    <source>
        <dbReference type="ARBA" id="ARBA00022741"/>
    </source>
</evidence>
<dbReference type="GeneID" id="81401233"/>
<dbReference type="Pfam" id="PF00579">
    <property type="entry name" value="tRNA-synt_1b"/>
    <property type="match status" value="1"/>
</dbReference>
<dbReference type="GO" id="GO:0005524">
    <property type="term" value="F:ATP binding"/>
    <property type="evidence" value="ECO:0007669"/>
    <property type="project" value="UniProtKB-KW"/>
</dbReference>
<dbReference type="InterPro" id="IPR002307">
    <property type="entry name" value="Tyr-tRNA-ligase"/>
</dbReference>
<evidence type="ECO:0000256" key="10">
    <source>
        <dbReference type="ARBA" id="ARBA00033323"/>
    </source>
</evidence>
<dbReference type="RefSeq" id="XP_056524176.1">
    <property type="nucleotide sequence ID" value="XM_056662063.1"/>
</dbReference>
<dbReference type="InterPro" id="IPR023617">
    <property type="entry name" value="Tyr-tRNA-ligase_arc/euk-type"/>
</dbReference>
<accession>A0A9W9L8N4</accession>
<comment type="subcellular location">
    <subcellularLocation>
        <location evidence="1">Cytoplasm</location>
    </subcellularLocation>
</comment>
<evidence type="ECO:0000256" key="12">
    <source>
        <dbReference type="RuleBase" id="RU361234"/>
    </source>
</evidence>
<reference evidence="14" key="2">
    <citation type="journal article" date="2023" name="IMA Fungus">
        <title>Comparative genomic study of the Penicillium genus elucidates a diverse pangenome and 15 lateral gene transfer events.</title>
        <authorList>
            <person name="Petersen C."/>
            <person name="Sorensen T."/>
            <person name="Nielsen M.R."/>
            <person name="Sondergaard T.E."/>
            <person name="Sorensen J.L."/>
            <person name="Fitzpatrick D.A."/>
            <person name="Frisvad J.C."/>
            <person name="Nielsen K.L."/>
        </authorList>
    </citation>
    <scope>NUCLEOTIDE SEQUENCE</scope>
    <source>
        <strain evidence="14">IBT 22155</strain>
    </source>
</reference>
<dbReference type="OrthoDB" id="197206at2759"/>
<evidence type="ECO:0000256" key="4">
    <source>
        <dbReference type="ARBA" id="ARBA00022490"/>
    </source>
</evidence>
<evidence type="ECO:0000256" key="2">
    <source>
        <dbReference type="ARBA" id="ARBA00005594"/>
    </source>
</evidence>
<evidence type="ECO:0000256" key="8">
    <source>
        <dbReference type="ARBA" id="ARBA00022917"/>
    </source>
</evidence>
<dbReference type="PANTHER" id="PTHR46264:SF4">
    <property type="entry name" value="TYROSINE--TRNA LIGASE, CYTOPLASMIC"/>
    <property type="match status" value="1"/>
</dbReference>
<keyword evidence="6 12" id="KW-0547">Nucleotide-binding</keyword>
<sequence>MAVTLDPTAQARFDLIGDNLAEFLNPEVIQGILAEGRNPRVYWGTATTGRPHTGYFVPALKIAQLLAAGCDVKVLLADIHGFLDNLKAPLELVESRAQYYRKIITAILESVGISTEKLEFVLGSSYQKSPEYVMDVYRLSSLISESDAKKASAEIVKQSDNAPLSGLLYSVLQVLDEEHLEVDCQLGGMDQRKLFVAATEWLPKLGYRKRAHIINPMIAGLSGGKMSSSIQDSKIDLLDSPESISKKIRKAEAAPRVIEANGVIALVEFILLPAAALRGNKEFRVERRDQEPLIYTDIKQLKEDYQNDILTPQLLKPAVTAGLTTLMAPIHAAYEASEEWKEITAKAYPPPVVEKKMKKVKDRGSRFPGAKVVVDQKKPQDATPQE</sequence>
<evidence type="ECO:0000256" key="11">
    <source>
        <dbReference type="ARBA" id="ARBA00048248"/>
    </source>
</evidence>
<evidence type="ECO:0000256" key="1">
    <source>
        <dbReference type="ARBA" id="ARBA00004496"/>
    </source>
</evidence>
<keyword evidence="9 12" id="KW-0030">Aminoacyl-tRNA synthetase</keyword>
<dbReference type="Gene3D" id="3.40.50.620">
    <property type="entry name" value="HUPs"/>
    <property type="match status" value="1"/>
</dbReference>
<name>A0A9W9L8N4_9EURO</name>
<dbReference type="InterPro" id="IPR014729">
    <property type="entry name" value="Rossmann-like_a/b/a_fold"/>
</dbReference>
<dbReference type="GO" id="GO:0006437">
    <property type="term" value="P:tyrosyl-tRNA aminoacylation"/>
    <property type="evidence" value="ECO:0007669"/>
    <property type="project" value="InterPro"/>
</dbReference>
<dbReference type="GO" id="GO:0005737">
    <property type="term" value="C:cytoplasm"/>
    <property type="evidence" value="ECO:0007669"/>
    <property type="project" value="UniProtKB-SubCell"/>
</dbReference>
<gene>
    <name evidence="14" type="ORF">N7515_001319</name>
</gene>
<dbReference type="Proteomes" id="UP001149079">
    <property type="component" value="Unassembled WGS sequence"/>
</dbReference>
<dbReference type="Gene3D" id="1.10.240.10">
    <property type="entry name" value="Tyrosyl-Transfer RNA Synthetase"/>
    <property type="match status" value="1"/>
</dbReference>
<reference evidence="14" key="1">
    <citation type="submission" date="2022-11" db="EMBL/GenBank/DDBJ databases">
        <authorList>
            <person name="Petersen C."/>
        </authorList>
    </citation>
    <scope>NUCLEOTIDE SEQUENCE</scope>
    <source>
        <strain evidence="14">IBT 22155</strain>
    </source>
</reference>
<keyword evidence="4" id="KW-0963">Cytoplasm</keyword>
<feature type="region of interest" description="Disordered" evidence="13">
    <location>
        <begin position="359"/>
        <end position="386"/>
    </location>
</feature>
<comment type="catalytic activity">
    <reaction evidence="11 12">
        <text>tRNA(Tyr) + L-tyrosine + ATP = L-tyrosyl-tRNA(Tyr) + AMP + diphosphate + H(+)</text>
        <dbReference type="Rhea" id="RHEA:10220"/>
        <dbReference type="Rhea" id="RHEA-COMP:9706"/>
        <dbReference type="Rhea" id="RHEA-COMP:9707"/>
        <dbReference type="ChEBI" id="CHEBI:15378"/>
        <dbReference type="ChEBI" id="CHEBI:30616"/>
        <dbReference type="ChEBI" id="CHEBI:33019"/>
        <dbReference type="ChEBI" id="CHEBI:58315"/>
        <dbReference type="ChEBI" id="CHEBI:78442"/>
        <dbReference type="ChEBI" id="CHEBI:78536"/>
        <dbReference type="ChEBI" id="CHEBI:456215"/>
        <dbReference type="EC" id="6.1.1.1"/>
    </reaction>
</comment>
<dbReference type="GO" id="GO:0004831">
    <property type="term" value="F:tyrosine-tRNA ligase activity"/>
    <property type="evidence" value="ECO:0007669"/>
    <property type="project" value="UniProtKB-EC"/>
</dbReference>
<organism evidence="14 15">
    <name type="scientific">Penicillium bovifimosum</name>
    <dbReference type="NCBI Taxonomy" id="126998"/>
    <lineage>
        <taxon>Eukaryota</taxon>
        <taxon>Fungi</taxon>
        <taxon>Dikarya</taxon>
        <taxon>Ascomycota</taxon>
        <taxon>Pezizomycotina</taxon>
        <taxon>Eurotiomycetes</taxon>
        <taxon>Eurotiomycetidae</taxon>
        <taxon>Eurotiales</taxon>
        <taxon>Aspergillaceae</taxon>
        <taxon>Penicillium</taxon>
    </lineage>
</organism>
<dbReference type="FunFam" id="3.40.50.620:FF:000040">
    <property type="entry name" value="Tyrosine--tRNA ligase"/>
    <property type="match status" value="1"/>
</dbReference>
<keyword evidence="7 12" id="KW-0067">ATP-binding</keyword>
<comment type="caution">
    <text evidence="14">The sequence shown here is derived from an EMBL/GenBank/DDBJ whole genome shotgun (WGS) entry which is preliminary data.</text>
</comment>
<evidence type="ECO:0000256" key="9">
    <source>
        <dbReference type="ARBA" id="ARBA00023146"/>
    </source>
</evidence>
<dbReference type="EMBL" id="JAPQKL010000002">
    <property type="protein sequence ID" value="KAJ5142532.1"/>
    <property type="molecule type" value="Genomic_DNA"/>
</dbReference>
<dbReference type="NCBIfam" id="TIGR00234">
    <property type="entry name" value="tyrS"/>
    <property type="match status" value="1"/>
</dbReference>
<dbReference type="NCBIfam" id="NF006330">
    <property type="entry name" value="PRK08560.1"/>
    <property type="match status" value="1"/>
</dbReference>
<keyword evidence="5 12" id="KW-0436">Ligase</keyword>
<dbReference type="EC" id="6.1.1.1" evidence="3 12"/>
<dbReference type="PIRSF" id="PIRSF006588">
    <property type="entry name" value="TyrRS_arch_euk"/>
    <property type="match status" value="1"/>
</dbReference>
<keyword evidence="8 12" id="KW-0648">Protein biosynthesis</keyword>
<evidence type="ECO:0000256" key="13">
    <source>
        <dbReference type="SAM" id="MobiDB-lite"/>
    </source>
</evidence>
<evidence type="ECO:0000313" key="14">
    <source>
        <dbReference type="EMBL" id="KAJ5142532.1"/>
    </source>
</evidence>
<dbReference type="InterPro" id="IPR002305">
    <property type="entry name" value="aa-tRNA-synth_Ic"/>
</dbReference>
<dbReference type="SUPFAM" id="SSF52374">
    <property type="entry name" value="Nucleotidylyl transferase"/>
    <property type="match status" value="1"/>
</dbReference>
<dbReference type="PRINTS" id="PR01040">
    <property type="entry name" value="TRNASYNTHTYR"/>
</dbReference>
<dbReference type="InterPro" id="IPR050489">
    <property type="entry name" value="Tyr-tRNA_synthase"/>
</dbReference>
<evidence type="ECO:0000313" key="15">
    <source>
        <dbReference type="Proteomes" id="UP001149079"/>
    </source>
</evidence>
<evidence type="ECO:0000256" key="7">
    <source>
        <dbReference type="ARBA" id="ARBA00022840"/>
    </source>
</evidence>
<evidence type="ECO:0000256" key="3">
    <source>
        <dbReference type="ARBA" id="ARBA00013160"/>
    </source>
</evidence>